<evidence type="ECO:0000313" key="1">
    <source>
        <dbReference type="EMBL" id="CEK64108.1"/>
    </source>
</evidence>
<sequence length="53" mass="5852">MLLVSVTEVFFVSHNFDNVNSGMLGVLPKSSSTLLPIHLQPSHPYTPPKNCEQ</sequence>
<accession>A0A0B6Z6E9</accession>
<proteinExistence type="predicted"/>
<dbReference type="AlphaFoldDB" id="A0A0B6Z6E9"/>
<gene>
    <name evidence="1" type="primary">ORF50632</name>
</gene>
<dbReference type="EMBL" id="HACG01017243">
    <property type="protein sequence ID" value="CEK64108.1"/>
    <property type="molecule type" value="Transcribed_RNA"/>
</dbReference>
<name>A0A0B6Z6E9_9EUPU</name>
<organism evidence="1">
    <name type="scientific">Arion vulgaris</name>
    <dbReference type="NCBI Taxonomy" id="1028688"/>
    <lineage>
        <taxon>Eukaryota</taxon>
        <taxon>Metazoa</taxon>
        <taxon>Spiralia</taxon>
        <taxon>Lophotrochozoa</taxon>
        <taxon>Mollusca</taxon>
        <taxon>Gastropoda</taxon>
        <taxon>Heterobranchia</taxon>
        <taxon>Euthyneura</taxon>
        <taxon>Panpulmonata</taxon>
        <taxon>Eupulmonata</taxon>
        <taxon>Stylommatophora</taxon>
        <taxon>Helicina</taxon>
        <taxon>Arionoidea</taxon>
        <taxon>Arionidae</taxon>
        <taxon>Arion</taxon>
    </lineage>
</organism>
<reference evidence="1" key="1">
    <citation type="submission" date="2014-12" db="EMBL/GenBank/DDBJ databases">
        <title>Insight into the proteome of Arion vulgaris.</title>
        <authorList>
            <person name="Aradska J."/>
            <person name="Bulat T."/>
            <person name="Smidak R."/>
            <person name="Sarate P."/>
            <person name="Gangsoo J."/>
            <person name="Sialana F."/>
            <person name="Bilban M."/>
            <person name="Lubec G."/>
        </authorList>
    </citation>
    <scope>NUCLEOTIDE SEQUENCE</scope>
    <source>
        <tissue evidence="1">Skin</tissue>
    </source>
</reference>
<protein>
    <submittedName>
        <fullName evidence="1">Uncharacterized protein</fullName>
    </submittedName>
</protein>